<feature type="transmembrane region" description="Helical" evidence="13">
    <location>
        <begin position="112"/>
        <end position="137"/>
    </location>
</feature>
<proteinExistence type="inferred from homology"/>
<keyword evidence="15" id="KW-1185">Reference proteome</keyword>
<sequence length="141" mass="15470">MRDSIGGRHARPVHLALHKIRFYPNALVSISHRISGTLLAICLIIGLMVLNAVALGWINTSDITQSIPGKLLILLTLSSLYFHWLSGLRHLIIECWPAKDHQVPQAWFSGWAVSLVFVLWAIGTILLALALFTGGFVGGHS</sequence>
<dbReference type="KEGG" id="tao:THIAE_04535"/>
<dbReference type="AlphaFoldDB" id="W0DWB1"/>
<dbReference type="GO" id="GO:0009055">
    <property type="term" value="F:electron transfer activity"/>
    <property type="evidence" value="ECO:0007669"/>
    <property type="project" value="InterPro"/>
</dbReference>
<feature type="binding site" description="axial binding residue" evidence="12">
    <location>
        <position position="83"/>
    </location>
    <ligand>
        <name>heme</name>
        <dbReference type="ChEBI" id="CHEBI:30413"/>
        <note>ligand shared with second transmembrane subunit</note>
    </ligand>
    <ligandPart>
        <name>Fe</name>
        <dbReference type="ChEBI" id="CHEBI:18248"/>
    </ligandPart>
</feature>
<evidence type="ECO:0000256" key="6">
    <source>
        <dbReference type="ARBA" id="ARBA00022692"/>
    </source>
</evidence>
<comment type="subcellular location">
    <subcellularLocation>
        <location evidence="2">Membrane</location>
        <topology evidence="2">Multi-pass membrane protein</topology>
    </subcellularLocation>
</comment>
<organism evidence="14 15">
    <name type="scientific">Thiomicrospira aerophila AL3</name>
    <dbReference type="NCBI Taxonomy" id="717772"/>
    <lineage>
        <taxon>Bacteria</taxon>
        <taxon>Pseudomonadati</taxon>
        <taxon>Pseudomonadota</taxon>
        <taxon>Gammaproteobacteria</taxon>
        <taxon>Thiotrichales</taxon>
        <taxon>Piscirickettsiaceae</taxon>
        <taxon>Thiomicrospira</taxon>
    </lineage>
</organism>
<dbReference type="PIRSF" id="PIRSF000178">
    <property type="entry name" value="SDH_cyt_b560"/>
    <property type="match status" value="1"/>
</dbReference>
<dbReference type="InterPro" id="IPR034804">
    <property type="entry name" value="SQR/QFR_C/D"/>
</dbReference>
<evidence type="ECO:0000256" key="8">
    <source>
        <dbReference type="ARBA" id="ARBA00022989"/>
    </source>
</evidence>
<dbReference type="eggNOG" id="COG2009">
    <property type="taxonomic scope" value="Bacteria"/>
</dbReference>
<keyword evidence="6 13" id="KW-0812">Transmembrane</keyword>
<evidence type="ECO:0000256" key="10">
    <source>
        <dbReference type="ARBA" id="ARBA00023136"/>
    </source>
</evidence>
<dbReference type="GO" id="GO:0046872">
    <property type="term" value="F:metal ion binding"/>
    <property type="evidence" value="ECO:0007669"/>
    <property type="project" value="UniProtKB-KW"/>
</dbReference>
<evidence type="ECO:0000256" key="13">
    <source>
        <dbReference type="SAM" id="Phobius"/>
    </source>
</evidence>
<evidence type="ECO:0000313" key="15">
    <source>
        <dbReference type="Proteomes" id="UP000005380"/>
    </source>
</evidence>
<evidence type="ECO:0000256" key="3">
    <source>
        <dbReference type="ARBA" id="ARBA00007244"/>
    </source>
</evidence>
<dbReference type="STRING" id="717772.THIAE_04535"/>
<comment type="similarity">
    <text evidence="3">Belongs to the cytochrome b560 family.</text>
</comment>
<feature type="transmembrane region" description="Helical" evidence="13">
    <location>
        <begin position="38"/>
        <end position="59"/>
    </location>
</feature>
<dbReference type="PROSITE" id="PS01000">
    <property type="entry name" value="SDH_CYT_1"/>
    <property type="match status" value="1"/>
</dbReference>
<evidence type="ECO:0000256" key="2">
    <source>
        <dbReference type="ARBA" id="ARBA00004141"/>
    </source>
</evidence>
<dbReference type="Gene3D" id="1.20.1300.10">
    <property type="entry name" value="Fumarate reductase/succinate dehydrogenase, transmembrane subunit"/>
    <property type="match status" value="1"/>
</dbReference>
<dbReference type="InterPro" id="IPR014314">
    <property type="entry name" value="Succ_DH_cytb556"/>
</dbReference>
<dbReference type="GO" id="GO:0016020">
    <property type="term" value="C:membrane"/>
    <property type="evidence" value="ECO:0007669"/>
    <property type="project" value="UniProtKB-SubCell"/>
</dbReference>
<dbReference type="HOGENOM" id="CLU_094691_2_0_6"/>
<evidence type="ECO:0000256" key="11">
    <source>
        <dbReference type="ARBA" id="ARBA00025912"/>
    </source>
</evidence>
<dbReference type="OrthoDB" id="9799441at2"/>
<dbReference type="NCBIfam" id="TIGR02970">
    <property type="entry name" value="succ_dehyd_cytB"/>
    <property type="match status" value="1"/>
</dbReference>
<dbReference type="EMBL" id="CP007030">
    <property type="protein sequence ID" value="AHF01151.1"/>
    <property type="molecule type" value="Genomic_DNA"/>
</dbReference>
<dbReference type="FunCoup" id="W0DWB1">
    <property type="interactions" value="110"/>
</dbReference>
<evidence type="ECO:0000256" key="9">
    <source>
        <dbReference type="ARBA" id="ARBA00023004"/>
    </source>
</evidence>
<feature type="transmembrane region" description="Helical" evidence="13">
    <location>
        <begin position="71"/>
        <end position="92"/>
    </location>
</feature>
<keyword evidence="9 12" id="KW-0408">Iron</keyword>
<dbReference type="InParanoid" id="W0DWB1"/>
<accession>W0DWB1</accession>
<comment type="subunit">
    <text evidence="11">Part of an enzyme complex containing four subunits: a flavoprotein, an iron-sulfur protein, plus two membrane-anchoring proteins, SdhC and SdhD. The complex can form homotrimers.</text>
</comment>
<keyword evidence="5 12" id="KW-0349">Heme</keyword>
<reference evidence="14 15" key="1">
    <citation type="submission" date="2013-12" db="EMBL/GenBank/DDBJ databases">
        <authorList>
            <consortium name="DOE Joint Genome Institute"/>
            <person name="Kappler U."/>
            <person name="Huntemann M."/>
            <person name="Han J."/>
            <person name="Chen A."/>
            <person name="Kyrpides N."/>
            <person name="Mavromatis K."/>
            <person name="Markowitz V."/>
            <person name="Palaniappan K."/>
            <person name="Ivanova N."/>
            <person name="Schaumberg A."/>
            <person name="Pati A."/>
            <person name="Liolios K."/>
            <person name="Nordberg H.P."/>
            <person name="Cantor M.N."/>
            <person name="Hua S.X."/>
            <person name="Woyke T."/>
        </authorList>
    </citation>
    <scope>NUCLEOTIDE SEQUENCE [LARGE SCALE GENOMIC DNA]</scope>
    <source>
        <strain evidence="15">AL2</strain>
    </source>
</reference>
<evidence type="ECO:0000256" key="12">
    <source>
        <dbReference type="PIRSR" id="PIRSR000178-1"/>
    </source>
</evidence>
<comment type="function">
    <text evidence="1">Membrane-anchoring subunit of succinate dehydrogenase (SDH).</text>
</comment>
<evidence type="ECO:0000256" key="5">
    <source>
        <dbReference type="ARBA" id="ARBA00022617"/>
    </source>
</evidence>
<gene>
    <name evidence="14" type="ORF">THIAE_04535</name>
</gene>
<evidence type="ECO:0000256" key="7">
    <source>
        <dbReference type="ARBA" id="ARBA00022723"/>
    </source>
</evidence>
<dbReference type="InterPro" id="IPR000701">
    <property type="entry name" value="SuccDH_FuR_B_TM-su"/>
</dbReference>
<evidence type="ECO:0000256" key="4">
    <source>
        <dbReference type="ARBA" id="ARBA00020076"/>
    </source>
</evidence>
<dbReference type="InterPro" id="IPR018495">
    <property type="entry name" value="Succ_DH_cyt_bsu_CS"/>
</dbReference>
<dbReference type="RefSeq" id="WP_006459045.1">
    <property type="nucleotide sequence ID" value="NZ_CP007030.1"/>
</dbReference>
<keyword evidence="10 13" id="KW-0472">Membrane</keyword>
<evidence type="ECO:0000256" key="1">
    <source>
        <dbReference type="ARBA" id="ARBA00004050"/>
    </source>
</evidence>
<dbReference type="Proteomes" id="UP000005380">
    <property type="component" value="Chromosome"/>
</dbReference>
<evidence type="ECO:0000313" key="14">
    <source>
        <dbReference type="EMBL" id="AHF01151.1"/>
    </source>
</evidence>
<keyword evidence="8 13" id="KW-1133">Transmembrane helix</keyword>
<dbReference type="Pfam" id="PF01127">
    <property type="entry name" value="Sdh_cyt"/>
    <property type="match status" value="1"/>
</dbReference>
<dbReference type="GO" id="GO:0006099">
    <property type="term" value="P:tricarboxylic acid cycle"/>
    <property type="evidence" value="ECO:0007669"/>
    <property type="project" value="InterPro"/>
</dbReference>
<name>W0DWB1_9GAMM</name>
<dbReference type="SUPFAM" id="SSF81343">
    <property type="entry name" value="Fumarate reductase respiratory complex transmembrane subunits"/>
    <property type="match status" value="1"/>
</dbReference>
<comment type="cofactor">
    <cofactor evidence="12">
        <name>heme</name>
        <dbReference type="ChEBI" id="CHEBI:30413"/>
    </cofactor>
    <text evidence="12">The heme is bound between the two transmembrane subunits.</text>
</comment>
<keyword evidence="7 12" id="KW-0479">Metal-binding</keyword>
<protein>
    <recommendedName>
        <fullName evidence="4">Succinate dehydrogenase cytochrome b556 subunit</fullName>
    </recommendedName>
</protein>